<dbReference type="InterPro" id="IPR038354">
    <property type="entry name" value="VKOR_sf"/>
</dbReference>
<sequence>MKWNSDLKPRWVGIIVLLAVIAAGLSLWLTIEKLNGTITTLAGCGGGSGCANVLGSKWSMVFGVVPISVFSFLLYLAIIVSLWMRGITVGWFRQLAAWIIIGSAVWFTVLQLEVIGSICKYCMTMHGVGVLLALAIIIAEFRSMDRLLRQTAATVPSAVVFVGSLAMLQYFGPQPQTHREDDIVVEIASGGVHSQGEGRTVEFFGGQKQYRVNDLPHIGKMDAENVMVKYYDYTCASCKDMHGDLDGLLEKYPDQLCVILLPTPLNRKCNPNLPIGVQDHAKACEFATLALRVWRADPAKFREFHDWLFENKEVPVEAAEAMAASLVGEDRLPTENDEWVVSLLKENVADYKVFAENTPVMPKLAIKGSMMMQGIARTKEDFEAVLKKHLQLR</sequence>
<dbReference type="GO" id="GO:0048038">
    <property type="term" value="F:quinone binding"/>
    <property type="evidence" value="ECO:0007669"/>
    <property type="project" value="UniProtKB-KW"/>
</dbReference>
<evidence type="ECO:0000256" key="10">
    <source>
        <dbReference type="SAM" id="Phobius"/>
    </source>
</evidence>
<dbReference type="InterPro" id="IPR036249">
    <property type="entry name" value="Thioredoxin-like_sf"/>
</dbReference>
<evidence type="ECO:0000256" key="4">
    <source>
        <dbReference type="ARBA" id="ARBA00022719"/>
    </source>
</evidence>
<name>A0AAT9FL87_9BACT</name>
<dbReference type="InterPro" id="IPR017937">
    <property type="entry name" value="Thioredoxin_CS"/>
</dbReference>
<evidence type="ECO:0000256" key="6">
    <source>
        <dbReference type="ARBA" id="ARBA00023002"/>
    </source>
</evidence>
<keyword evidence="8" id="KW-1015">Disulfide bond</keyword>
<accession>A0AAT9FL87</accession>
<evidence type="ECO:0000256" key="2">
    <source>
        <dbReference type="ARBA" id="ARBA00006214"/>
    </source>
</evidence>
<feature type="domain" description="Vitamin K epoxide reductase" evidence="11">
    <location>
        <begin position="9"/>
        <end position="140"/>
    </location>
</feature>
<evidence type="ECO:0000256" key="5">
    <source>
        <dbReference type="ARBA" id="ARBA00022989"/>
    </source>
</evidence>
<evidence type="ECO:0000256" key="8">
    <source>
        <dbReference type="ARBA" id="ARBA00023157"/>
    </source>
</evidence>
<dbReference type="EMBL" id="AP026866">
    <property type="protein sequence ID" value="BDS06713.1"/>
    <property type="molecule type" value="Genomic_DNA"/>
</dbReference>
<dbReference type="InterPro" id="IPR012336">
    <property type="entry name" value="Thioredoxin-like_fold"/>
</dbReference>
<dbReference type="CDD" id="cd10546">
    <property type="entry name" value="VKOR"/>
    <property type="match status" value="1"/>
</dbReference>
<keyword evidence="6" id="KW-0560">Oxidoreductase</keyword>
<reference evidence="12" key="1">
    <citation type="submission" date="2024-07" db="EMBL/GenBank/DDBJ databases">
        <title>Complete genome sequence of Verrucomicrobiaceae bacterium NT6N.</title>
        <authorList>
            <person name="Huang C."/>
            <person name="Takami H."/>
            <person name="Hamasaki K."/>
        </authorList>
    </citation>
    <scope>NUCLEOTIDE SEQUENCE</scope>
    <source>
        <strain evidence="12">NT6N</strain>
    </source>
</reference>
<feature type="transmembrane region" description="Helical" evidence="10">
    <location>
        <begin position="95"/>
        <end position="112"/>
    </location>
</feature>
<dbReference type="GO" id="GO:0016491">
    <property type="term" value="F:oxidoreductase activity"/>
    <property type="evidence" value="ECO:0007669"/>
    <property type="project" value="UniProtKB-KW"/>
</dbReference>
<evidence type="ECO:0000256" key="7">
    <source>
        <dbReference type="ARBA" id="ARBA00023136"/>
    </source>
</evidence>
<feature type="transmembrane region" description="Helical" evidence="10">
    <location>
        <begin position="12"/>
        <end position="31"/>
    </location>
</feature>
<keyword evidence="5 10" id="KW-1133">Transmembrane helix</keyword>
<evidence type="ECO:0000256" key="1">
    <source>
        <dbReference type="ARBA" id="ARBA00004141"/>
    </source>
</evidence>
<organism evidence="12">
    <name type="scientific">Oceaniferula spumae</name>
    <dbReference type="NCBI Taxonomy" id="2979115"/>
    <lineage>
        <taxon>Bacteria</taxon>
        <taxon>Pseudomonadati</taxon>
        <taxon>Verrucomicrobiota</taxon>
        <taxon>Verrucomicrobiia</taxon>
        <taxon>Verrucomicrobiales</taxon>
        <taxon>Verrucomicrobiaceae</taxon>
        <taxon>Oceaniferula</taxon>
    </lineage>
</organism>
<dbReference type="Gene3D" id="1.20.1440.130">
    <property type="entry name" value="VKOR domain"/>
    <property type="match status" value="1"/>
</dbReference>
<evidence type="ECO:0000256" key="9">
    <source>
        <dbReference type="ARBA" id="ARBA00023284"/>
    </source>
</evidence>
<keyword evidence="3 10" id="KW-0812">Transmembrane</keyword>
<keyword evidence="7 10" id="KW-0472">Membrane</keyword>
<keyword evidence="9" id="KW-0676">Redox-active center</keyword>
<dbReference type="PROSITE" id="PS00194">
    <property type="entry name" value="THIOREDOXIN_1"/>
    <property type="match status" value="1"/>
</dbReference>
<dbReference type="PANTHER" id="PTHR34573">
    <property type="entry name" value="VKC DOMAIN-CONTAINING PROTEIN"/>
    <property type="match status" value="1"/>
</dbReference>
<evidence type="ECO:0000313" key="12">
    <source>
        <dbReference type="EMBL" id="BDS06713.1"/>
    </source>
</evidence>
<dbReference type="PANTHER" id="PTHR34573:SF1">
    <property type="entry name" value="VITAMIN K EPOXIDE REDUCTASE DOMAIN-CONTAINING PROTEIN"/>
    <property type="match status" value="1"/>
</dbReference>
<dbReference type="InterPro" id="IPR012932">
    <property type="entry name" value="VKOR"/>
</dbReference>
<comment type="subcellular location">
    <subcellularLocation>
        <location evidence="1">Membrane</location>
        <topology evidence="1">Multi-pass membrane protein</topology>
    </subcellularLocation>
</comment>
<dbReference type="SMART" id="SM00756">
    <property type="entry name" value="VKc"/>
    <property type="match status" value="1"/>
</dbReference>
<feature type="transmembrane region" description="Helical" evidence="10">
    <location>
        <begin position="61"/>
        <end position="83"/>
    </location>
</feature>
<dbReference type="KEGG" id="osu:NT6N_17530"/>
<gene>
    <name evidence="12" type="ORF">NT6N_17530</name>
</gene>
<evidence type="ECO:0000256" key="3">
    <source>
        <dbReference type="ARBA" id="ARBA00022692"/>
    </source>
</evidence>
<keyword evidence="4" id="KW-0874">Quinone</keyword>
<dbReference type="AlphaFoldDB" id="A0AAT9FL87"/>
<evidence type="ECO:0000259" key="11">
    <source>
        <dbReference type="SMART" id="SM00756"/>
    </source>
</evidence>
<feature type="transmembrane region" description="Helical" evidence="10">
    <location>
        <begin position="118"/>
        <end position="139"/>
    </location>
</feature>
<protein>
    <recommendedName>
        <fullName evidence="11">Vitamin K epoxide reductase domain-containing protein</fullName>
    </recommendedName>
</protein>
<dbReference type="Pfam" id="PF07884">
    <property type="entry name" value="VKOR"/>
    <property type="match status" value="1"/>
</dbReference>
<comment type="similarity">
    <text evidence="2">Belongs to the VKOR family.</text>
</comment>
<feature type="transmembrane region" description="Helical" evidence="10">
    <location>
        <begin position="151"/>
        <end position="171"/>
    </location>
</feature>
<dbReference type="Gene3D" id="3.40.30.10">
    <property type="entry name" value="Glutaredoxin"/>
    <property type="match status" value="1"/>
</dbReference>
<dbReference type="GO" id="GO:0016020">
    <property type="term" value="C:membrane"/>
    <property type="evidence" value="ECO:0007669"/>
    <property type="project" value="UniProtKB-SubCell"/>
</dbReference>
<dbReference type="SUPFAM" id="SSF52833">
    <property type="entry name" value="Thioredoxin-like"/>
    <property type="match status" value="1"/>
</dbReference>
<dbReference type="Pfam" id="PF13462">
    <property type="entry name" value="Thioredoxin_4"/>
    <property type="match status" value="1"/>
</dbReference>
<proteinExistence type="inferred from homology"/>